<organism evidence="1 2">
    <name type="scientific">Nocardia albiluteola</name>
    <dbReference type="NCBI Taxonomy" id="2842303"/>
    <lineage>
        <taxon>Bacteria</taxon>
        <taxon>Bacillati</taxon>
        <taxon>Actinomycetota</taxon>
        <taxon>Actinomycetes</taxon>
        <taxon>Mycobacteriales</taxon>
        <taxon>Nocardiaceae</taxon>
        <taxon>Nocardia</taxon>
    </lineage>
</organism>
<evidence type="ECO:0000313" key="2">
    <source>
        <dbReference type="Proteomes" id="UP000733379"/>
    </source>
</evidence>
<dbReference type="EMBL" id="JAHKNI010000003">
    <property type="protein sequence ID" value="MBU3062064.1"/>
    <property type="molecule type" value="Genomic_DNA"/>
</dbReference>
<name>A0ABS6AVK3_9NOCA</name>
<comment type="caution">
    <text evidence="1">The sequence shown here is derived from an EMBL/GenBank/DDBJ whole genome shotgun (WGS) entry which is preliminary data.</text>
</comment>
<dbReference type="RefSeq" id="WP_215916961.1">
    <property type="nucleotide sequence ID" value="NZ_JAHKNI010000003.1"/>
</dbReference>
<reference evidence="1 2" key="1">
    <citation type="submission" date="2021-06" db="EMBL/GenBank/DDBJ databases">
        <title>Actinomycetes sequencing.</title>
        <authorList>
            <person name="Shan Q."/>
        </authorList>
    </citation>
    <scope>NUCLEOTIDE SEQUENCE [LARGE SCALE GENOMIC DNA]</scope>
    <source>
        <strain evidence="1 2">NEAU-G5</strain>
    </source>
</reference>
<accession>A0ABS6AVK3</accession>
<evidence type="ECO:0000313" key="1">
    <source>
        <dbReference type="EMBL" id="MBU3062064.1"/>
    </source>
</evidence>
<keyword evidence="2" id="KW-1185">Reference proteome</keyword>
<proteinExistence type="predicted"/>
<gene>
    <name evidence="1" type="ORF">KO481_11075</name>
</gene>
<sequence>MIEKLTGRGVPDLLEILVRERRQAISEGNTLQRHERPMLAAAQREIDAAS</sequence>
<protein>
    <submittedName>
        <fullName evidence="1">Uncharacterized protein</fullName>
    </submittedName>
</protein>
<dbReference type="Proteomes" id="UP000733379">
    <property type="component" value="Unassembled WGS sequence"/>
</dbReference>